<dbReference type="eggNOG" id="ENOG502ST4S">
    <property type="taxonomic scope" value="Eukaryota"/>
</dbReference>
<dbReference type="Proteomes" id="UP000030762">
    <property type="component" value="Unassembled WGS sequence"/>
</dbReference>
<dbReference type="EMBL" id="JH767284">
    <property type="protein sequence ID" value="EQC25336.1"/>
    <property type="molecule type" value="Genomic_DNA"/>
</dbReference>
<dbReference type="RefSeq" id="XP_008621241.1">
    <property type="nucleotide sequence ID" value="XM_008623019.1"/>
</dbReference>
<keyword evidence="1" id="KW-0812">Transmembrane</keyword>
<evidence type="ECO:0000256" key="1">
    <source>
        <dbReference type="SAM" id="Phobius"/>
    </source>
</evidence>
<accession>T0PSW2</accession>
<dbReference type="OrthoDB" id="79818at2759"/>
<dbReference type="GeneID" id="19957526"/>
<dbReference type="InterPro" id="IPR021255">
    <property type="entry name" value="DUF2807"/>
</dbReference>
<keyword evidence="1" id="KW-1133">Transmembrane helix</keyword>
<name>T0PSW2_SAPDV</name>
<feature type="transmembrane region" description="Helical" evidence="1">
    <location>
        <begin position="319"/>
        <end position="339"/>
    </location>
</feature>
<gene>
    <name evidence="3" type="ORF">SDRG_16799</name>
</gene>
<organism evidence="3 4">
    <name type="scientific">Saprolegnia diclina (strain VS20)</name>
    <dbReference type="NCBI Taxonomy" id="1156394"/>
    <lineage>
        <taxon>Eukaryota</taxon>
        <taxon>Sar</taxon>
        <taxon>Stramenopiles</taxon>
        <taxon>Oomycota</taxon>
        <taxon>Saprolegniomycetes</taxon>
        <taxon>Saprolegniales</taxon>
        <taxon>Saprolegniaceae</taxon>
        <taxon>Saprolegnia</taxon>
    </lineage>
</organism>
<sequence>MTSTTASWPSKVYNASSSSLSGLKLRHSAFIHATSATKASVVVRSISDGFLSAFAIEEEDGALSVNGPAWYANPFQVSSTKYIIDVYVPLQSLAAVTLTGYGDAVLDPFTVVNSTDAALSLVVSGSGRLFLSAPSIALRDLKLKVPGSGSVQLHVLDTTVASRAELSISGSGDVALLGNTLRMDTIKSSVSGSGKAYVGASSFVNATTVSTSISGSGDINFYTAGVCATQDISISGSGQVNAGALACDASSVSISGSGKVYARALKSLKASTSGSGDIYAVAPLPASVTGSLSTVTTAPVSTFELRSLPAYEPSSDFQFGLFWSVLILLVITTLTTFWIRKCCKAGCCCCCRRRPPPTTPATSLPIVIVEDPANAYYNTTTPVQAHAAKHV</sequence>
<evidence type="ECO:0000313" key="3">
    <source>
        <dbReference type="EMBL" id="EQC25336.1"/>
    </source>
</evidence>
<keyword evidence="1" id="KW-0472">Membrane</keyword>
<reference evidence="3 4" key="1">
    <citation type="submission" date="2012-04" db="EMBL/GenBank/DDBJ databases">
        <title>The Genome Sequence of Saprolegnia declina VS20.</title>
        <authorList>
            <consortium name="The Broad Institute Genome Sequencing Platform"/>
            <person name="Russ C."/>
            <person name="Nusbaum C."/>
            <person name="Tyler B."/>
            <person name="van West P."/>
            <person name="Dieguez-Uribeondo J."/>
            <person name="de Bruijn I."/>
            <person name="Tripathy S."/>
            <person name="Jiang R."/>
            <person name="Young S.K."/>
            <person name="Zeng Q."/>
            <person name="Gargeya S."/>
            <person name="Fitzgerald M."/>
            <person name="Haas B."/>
            <person name="Abouelleil A."/>
            <person name="Alvarado L."/>
            <person name="Arachchi H.M."/>
            <person name="Berlin A."/>
            <person name="Chapman S.B."/>
            <person name="Goldberg J."/>
            <person name="Griggs A."/>
            <person name="Gujja S."/>
            <person name="Hansen M."/>
            <person name="Howarth C."/>
            <person name="Imamovic A."/>
            <person name="Larimer J."/>
            <person name="McCowen C."/>
            <person name="Montmayeur A."/>
            <person name="Murphy C."/>
            <person name="Neiman D."/>
            <person name="Pearson M."/>
            <person name="Priest M."/>
            <person name="Roberts A."/>
            <person name="Saif S."/>
            <person name="Shea T."/>
            <person name="Sisk P."/>
            <person name="Sykes S."/>
            <person name="Wortman J."/>
            <person name="Nusbaum C."/>
            <person name="Birren B."/>
        </authorList>
    </citation>
    <scope>NUCLEOTIDE SEQUENCE [LARGE SCALE GENOMIC DNA]</scope>
    <source>
        <strain evidence="3 4">VS20</strain>
    </source>
</reference>
<dbReference type="Gene3D" id="2.160.20.120">
    <property type="match status" value="2"/>
</dbReference>
<proteinExistence type="predicted"/>
<dbReference type="OMA" id="WIRKCCK"/>
<dbReference type="InParanoid" id="T0PSW2"/>
<feature type="domain" description="Putative auto-transporter adhesin head GIN" evidence="2">
    <location>
        <begin position="204"/>
        <end position="279"/>
    </location>
</feature>
<evidence type="ECO:0000259" key="2">
    <source>
        <dbReference type="Pfam" id="PF10988"/>
    </source>
</evidence>
<evidence type="ECO:0000313" key="4">
    <source>
        <dbReference type="Proteomes" id="UP000030762"/>
    </source>
</evidence>
<dbReference type="PANTHER" id="PTHR39200">
    <property type="entry name" value="HYPOTHETICAL EXPORTED PROTEIN"/>
    <property type="match status" value="1"/>
</dbReference>
<protein>
    <recommendedName>
        <fullName evidence="2">Putative auto-transporter adhesin head GIN domain-containing protein</fullName>
    </recommendedName>
</protein>
<dbReference type="PANTHER" id="PTHR39200:SF1">
    <property type="entry name" value="AUTO-TRANSPORTER ADHESIN HEAD GIN DOMAIN-CONTAINING PROTEIN-RELATED"/>
    <property type="match status" value="1"/>
</dbReference>
<dbReference type="VEuPathDB" id="FungiDB:SDRG_16799"/>
<dbReference type="AlphaFoldDB" id="T0PSW2"/>
<dbReference type="Pfam" id="PF10988">
    <property type="entry name" value="DUF2807"/>
    <property type="match status" value="1"/>
</dbReference>
<keyword evidence="4" id="KW-1185">Reference proteome</keyword>